<dbReference type="InterPro" id="IPR010093">
    <property type="entry name" value="SinI_DNA-bd"/>
</dbReference>
<accession>A0ABR9W236</accession>
<keyword evidence="3" id="KW-1185">Reference proteome</keyword>
<dbReference type="EMBL" id="JADEYR010000010">
    <property type="protein sequence ID" value="MBE9404495.1"/>
    <property type="molecule type" value="Genomic_DNA"/>
</dbReference>
<organism evidence="2 3">
    <name type="scientific">Brachybacterium epidermidis</name>
    <dbReference type="NCBI Taxonomy" id="2781983"/>
    <lineage>
        <taxon>Bacteria</taxon>
        <taxon>Bacillati</taxon>
        <taxon>Actinomycetota</taxon>
        <taxon>Actinomycetes</taxon>
        <taxon>Micrococcales</taxon>
        <taxon>Dermabacteraceae</taxon>
        <taxon>Brachybacterium</taxon>
    </lineage>
</organism>
<comment type="caution">
    <text evidence="2">The sequence shown here is derived from an EMBL/GenBank/DDBJ whole genome shotgun (WGS) entry which is preliminary data.</text>
</comment>
<evidence type="ECO:0000313" key="3">
    <source>
        <dbReference type="Proteomes" id="UP000644727"/>
    </source>
</evidence>
<reference evidence="2 3" key="1">
    <citation type="submission" date="2020-10" db="EMBL/GenBank/DDBJ databases">
        <title>Draft genome and description of Brachybacterium epidermidis sp nov.</title>
        <authorList>
            <person name="Boxberger M."/>
            <person name="La Scola B."/>
        </authorList>
    </citation>
    <scope>NUCLEOTIDE SEQUENCE [LARGE SCALE GENOMIC DNA]</scope>
    <source>
        <strain evidence="2 3">Marseille-Q2903</strain>
    </source>
</reference>
<feature type="domain" description="Helix-turn-helix" evidence="1">
    <location>
        <begin position="1"/>
        <end position="46"/>
    </location>
</feature>
<dbReference type="NCBIfam" id="TIGR01764">
    <property type="entry name" value="excise"/>
    <property type="match status" value="1"/>
</dbReference>
<protein>
    <submittedName>
        <fullName evidence="2">Helix-turn-helix domain-containing protein</fullName>
    </submittedName>
</protein>
<proteinExistence type="predicted"/>
<dbReference type="SUPFAM" id="SSF46955">
    <property type="entry name" value="Putative DNA-binding domain"/>
    <property type="match status" value="1"/>
</dbReference>
<dbReference type="Pfam" id="PF12728">
    <property type="entry name" value="HTH_17"/>
    <property type="match status" value="1"/>
</dbReference>
<gene>
    <name evidence="2" type="ORF">IOE58_09995</name>
</gene>
<sequence>MLTPAEAADYLHVHPETIRRRIRRGELRAYRIGPRAVRIDVRDLQASARPISATTGGERR</sequence>
<dbReference type="Proteomes" id="UP000644727">
    <property type="component" value="Unassembled WGS sequence"/>
</dbReference>
<evidence type="ECO:0000313" key="2">
    <source>
        <dbReference type="EMBL" id="MBE9404495.1"/>
    </source>
</evidence>
<dbReference type="InterPro" id="IPR041657">
    <property type="entry name" value="HTH_17"/>
</dbReference>
<dbReference type="InterPro" id="IPR009061">
    <property type="entry name" value="DNA-bd_dom_put_sf"/>
</dbReference>
<evidence type="ECO:0000259" key="1">
    <source>
        <dbReference type="Pfam" id="PF12728"/>
    </source>
</evidence>
<name>A0ABR9W236_9MICO</name>